<accession>F5Y9P0</accession>
<protein>
    <submittedName>
        <fullName evidence="1">Uncharacterized protein</fullName>
    </submittedName>
</protein>
<proteinExistence type="predicted"/>
<gene>
    <name evidence="1" type="ordered locus">TREAZ_0790</name>
</gene>
<organism evidence="1 2">
    <name type="scientific">Leadbettera azotonutricia (strain ATCC BAA-888 / DSM 13862 / ZAS-9)</name>
    <name type="common">Treponema azotonutricium</name>
    <dbReference type="NCBI Taxonomy" id="545695"/>
    <lineage>
        <taxon>Bacteria</taxon>
        <taxon>Pseudomonadati</taxon>
        <taxon>Spirochaetota</taxon>
        <taxon>Spirochaetia</taxon>
        <taxon>Spirochaetales</taxon>
        <taxon>Breznakiellaceae</taxon>
        <taxon>Leadbettera</taxon>
    </lineage>
</organism>
<sequence length="47" mass="5350">MWGFAPAKFAHPGLASQALIRAVKPSYTIGTLYDIWSEYFVKNLQYV</sequence>
<reference evidence="2" key="1">
    <citation type="submission" date="2009-12" db="EMBL/GenBank/DDBJ databases">
        <title>Complete sequence of Treponema azotonutricium strain ZAS-9.</title>
        <authorList>
            <person name="Tetu S.G."/>
            <person name="Matson E."/>
            <person name="Ren Q."/>
            <person name="Seshadri R."/>
            <person name="Elbourne L."/>
            <person name="Hassan K.A."/>
            <person name="Durkin A."/>
            <person name="Radune D."/>
            <person name="Mohamoud Y."/>
            <person name="Shay R."/>
            <person name="Jin S."/>
            <person name="Zhang X."/>
            <person name="Lucey K."/>
            <person name="Ballor N.R."/>
            <person name="Ottesen E."/>
            <person name="Rosenthal R."/>
            <person name="Allen A."/>
            <person name="Leadbetter J.R."/>
            <person name="Paulsen I.T."/>
        </authorList>
    </citation>
    <scope>NUCLEOTIDE SEQUENCE [LARGE SCALE GENOMIC DNA]</scope>
    <source>
        <strain evidence="2">ATCC BAA-888 / DSM 13862 / ZAS-9</strain>
    </source>
</reference>
<dbReference type="HOGENOM" id="CLU_3174412_0_0_12"/>
<dbReference type="STRING" id="545695.TREAZ_0790"/>
<dbReference type="InParanoid" id="F5Y9P0"/>
<dbReference type="EMBL" id="CP001841">
    <property type="protein sequence ID" value="AEF81771.1"/>
    <property type="molecule type" value="Genomic_DNA"/>
</dbReference>
<evidence type="ECO:0000313" key="2">
    <source>
        <dbReference type="Proteomes" id="UP000009222"/>
    </source>
</evidence>
<dbReference type="Proteomes" id="UP000009222">
    <property type="component" value="Chromosome"/>
</dbReference>
<evidence type="ECO:0000313" key="1">
    <source>
        <dbReference type="EMBL" id="AEF81771.1"/>
    </source>
</evidence>
<keyword evidence="2" id="KW-1185">Reference proteome</keyword>
<name>F5Y9P0_LEAAZ</name>
<reference evidence="1 2" key="2">
    <citation type="journal article" date="2011" name="ISME J.">
        <title>RNA-seq reveals cooperative metabolic interactions between two termite-gut spirochete species in co-culture.</title>
        <authorList>
            <person name="Rosenthal A.Z."/>
            <person name="Matson E.G."/>
            <person name="Eldar A."/>
            <person name="Leadbetter J.R."/>
        </authorList>
    </citation>
    <scope>NUCLEOTIDE SEQUENCE [LARGE SCALE GENOMIC DNA]</scope>
    <source>
        <strain evidence="2">ATCC BAA-888 / DSM 13862 / ZAS-9</strain>
    </source>
</reference>
<dbReference type="KEGG" id="taz:TREAZ_0790"/>
<dbReference type="AlphaFoldDB" id="F5Y9P0"/>